<comment type="pathway">
    <text evidence="1">Cofactor biosynthesis; adenosylcobalamin biosynthesis.</text>
</comment>
<dbReference type="InterPro" id="IPR014777">
    <property type="entry name" value="4pyrrole_Mease_sub1"/>
</dbReference>
<dbReference type="GO" id="GO:0032259">
    <property type="term" value="P:methylation"/>
    <property type="evidence" value="ECO:0007669"/>
    <property type="project" value="UniProtKB-KW"/>
</dbReference>
<dbReference type="Gene3D" id="3.30.950.10">
    <property type="entry name" value="Methyltransferase, Cobalt-precorrin-4 Transmethylase, Domain 2"/>
    <property type="match status" value="1"/>
</dbReference>
<evidence type="ECO:0000256" key="5">
    <source>
        <dbReference type="ARBA" id="ARBA00022691"/>
    </source>
</evidence>
<keyword evidence="5" id="KW-0949">S-adenosyl-L-methionine</keyword>
<dbReference type="AlphaFoldDB" id="A0A8G2FX96"/>
<comment type="caution">
    <text evidence="7">The sequence shown here is derived from an EMBL/GenBank/DDBJ whole genome shotgun (WGS) entry which is preliminary data.</text>
</comment>
<keyword evidence="4 7" id="KW-0808">Transferase</keyword>
<organism evidence="7 8">
    <name type="scientific">Picrophilus torridus (strain ATCC 700027 / DSM 9790 / JCM 10055 / NBRC 100828 / KAW 2/3)</name>
    <dbReference type="NCBI Taxonomy" id="1122961"/>
    <lineage>
        <taxon>Archaea</taxon>
        <taxon>Methanobacteriati</taxon>
        <taxon>Thermoplasmatota</taxon>
        <taxon>Thermoplasmata</taxon>
        <taxon>Thermoplasmatales</taxon>
        <taxon>Picrophilaceae</taxon>
        <taxon>Picrophilus</taxon>
    </lineage>
</organism>
<accession>A0A8G2FX96</accession>
<dbReference type="GO" id="GO:0008168">
    <property type="term" value="F:methyltransferase activity"/>
    <property type="evidence" value="ECO:0007669"/>
    <property type="project" value="UniProtKB-KW"/>
</dbReference>
<dbReference type="GO" id="GO:0009236">
    <property type="term" value="P:cobalamin biosynthetic process"/>
    <property type="evidence" value="ECO:0007669"/>
    <property type="project" value="UniProtKB-UniPathway"/>
</dbReference>
<evidence type="ECO:0000313" key="7">
    <source>
        <dbReference type="EMBL" id="SMD31202.1"/>
    </source>
</evidence>
<dbReference type="InterPro" id="IPR035996">
    <property type="entry name" value="4pyrrol_Methylase_sf"/>
</dbReference>
<dbReference type="NCBIfam" id="TIGR01466">
    <property type="entry name" value="cobJ_cbiH"/>
    <property type="match status" value="1"/>
</dbReference>
<protein>
    <submittedName>
        <fullName evidence="7">Precorrin-3 methyltransferase</fullName>
    </submittedName>
</protein>
<evidence type="ECO:0000256" key="3">
    <source>
        <dbReference type="ARBA" id="ARBA00022603"/>
    </source>
</evidence>
<dbReference type="InterPro" id="IPR051810">
    <property type="entry name" value="Precorrin_MeTrfase"/>
</dbReference>
<dbReference type="UniPathway" id="UPA00148"/>
<evidence type="ECO:0000256" key="2">
    <source>
        <dbReference type="ARBA" id="ARBA00022573"/>
    </source>
</evidence>
<dbReference type="EMBL" id="FWYE01000003">
    <property type="protein sequence ID" value="SMD31202.1"/>
    <property type="molecule type" value="Genomic_DNA"/>
</dbReference>
<gene>
    <name evidence="7" type="ORF">SAMN02745355_1125</name>
</gene>
<dbReference type="Proteomes" id="UP000192315">
    <property type="component" value="Unassembled WGS sequence"/>
</dbReference>
<proteinExistence type="predicted"/>
<dbReference type="PANTHER" id="PTHR47036:SF1">
    <property type="entry name" value="COBALT-FACTOR III C(17)-METHYLTRANSFERASE-RELATED"/>
    <property type="match status" value="1"/>
</dbReference>
<dbReference type="InterPro" id="IPR006363">
    <property type="entry name" value="Cbl_synth_CobJ/CibH_dom"/>
</dbReference>
<evidence type="ECO:0000259" key="6">
    <source>
        <dbReference type="Pfam" id="PF00590"/>
    </source>
</evidence>
<dbReference type="RefSeq" id="WP_084272931.1">
    <property type="nucleotide sequence ID" value="NZ_FWYE01000003.1"/>
</dbReference>
<keyword evidence="3 7" id="KW-0489">Methyltransferase</keyword>
<dbReference type="InterPro" id="IPR014776">
    <property type="entry name" value="4pyrrole_Mease_sub2"/>
</dbReference>
<feature type="domain" description="Tetrapyrrole methylase" evidence="6">
    <location>
        <begin position="4"/>
        <end position="209"/>
    </location>
</feature>
<dbReference type="Pfam" id="PF00590">
    <property type="entry name" value="TP_methylase"/>
    <property type="match status" value="1"/>
</dbReference>
<dbReference type="PANTHER" id="PTHR47036">
    <property type="entry name" value="COBALT-FACTOR III C(17)-METHYLTRANSFERASE-RELATED"/>
    <property type="match status" value="1"/>
</dbReference>
<dbReference type="Gene3D" id="3.40.1010.10">
    <property type="entry name" value="Cobalt-precorrin-4 Transmethylase, Domain 1"/>
    <property type="match status" value="1"/>
</dbReference>
<keyword evidence="2" id="KW-0169">Cobalamin biosynthesis</keyword>
<sequence>MTGKLYIIGIGPGSIENMTLRALNAIKDSDVVVGYSYYINLIKDLLREKYVISNDVSSEIERAERAIELSMEKKVSLVSSGDSGIYGMAGIVLEILSSRNIDLNIEVIPGVSALNAAASLVGAPLMNDFAVVSLSDIITPGETIIKRIEYALLGDFALAVYNPRSRRRKELILKLHDLLIKYRKPETPVAVIRNAYRENESITITNIKNFLSYNIDMFTIILIGNSNSYTFKNFIITPRIYVKKIN</sequence>
<name>A0A8G2FX96_PICTO</name>
<dbReference type="CDD" id="cd11646">
    <property type="entry name" value="Precorrin_3B_C17_MT"/>
    <property type="match status" value="1"/>
</dbReference>
<keyword evidence="8" id="KW-1185">Reference proteome</keyword>
<evidence type="ECO:0000313" key="8">
    <source>
        <dbReference type="Proteomes" id="UP000192315"/>
    </source>
</evidence>
<dbReference type="SUPFAM" id="SSF53790">
    <property type="entry name" value="Tetrapyrrole methylase"/>
    <property type="match status" value="1"/>
</dbReference>
<reference evidence="7 8" key="1">
    <citation type="submission" date="2017-04" db="EMBL/GenBank/DDBJ databases">
        <authorList>
            <person name="Varghese N."/>
            <person name="Submissions S."/>
        </authorList>
    </citation>
    <scope>NUCLEOTIDE SEQUENCE [LARGE SCALE GENOMIC DNA]</scope>
    <source>
        <strain evidence="7 8">DSM 9789</strain>
    </source>
</reference>
<evidence type="ECO:0000256" key="1">
    <source>
        <dbReference type="ARBA" id="ARBA00004953"/>
    </source>
</evidence>
<dbReference type="InterPro" id="IPR000878">
    <property type="entry name" value="4pyrrol_Mease"/>
</dbReference>
<evidence type="ECO:0000256" key="4">
    <source>
        <dbReference type="ARBA" id="ARBA00022679"/>
    </source>
</evidence>